<proteinExistence type="inferred from homology"/>
<dbReference type="Pfam" id="PF23598">
    <property type="entry name" value="LRR_14"/>
    <property type="match status" value="1"/>
</dbReference>
<evidence type="ECO:0000256" key="1">
    <source>
        <dbReference type="ARBA" id="ARBA00008894"/>
    </source>
</evidence>
<keyword evidence="11" id="KW-1185">Reference proteome</keyword>
<dbReference type="SUPFAM" id="SSF52540">
    <property type="entry name" value="P-loop containing nucleoside triphosphate hydrolases"/>
    <property type="match status" value="1"/>
</dbReference>
<dbReference type="InterPro" id="IPR041118">
    <property type="entry name" value="Rx_N"/>
</dbReference>
<keyword evidence="3" id="KW-0677">Repeat</keyword>
<protein>
    <recommendedName>
        <fullName evidence="12">NB-ARC domain-containing protein</fullName>
    </recommendedName>
</protein>
<keyword evidence="2" id="KW-0433">Leucine-rich repeat</keyword>
<feature type="domain" description="Disease resistance N-terminal" evidence="8">
    <location>
        <begin position="2"/>
        <end position="62"/>
    </location>
</feature>
<dbReference type="SUPFAM" id="SSF52047">
    <property type="entry name" value="RNI-like"/>
    <property type="match status" value="1"/>
</dbReference>
<dbReference type="EMBL" id="BQKI01000088">
    <property type="protein sequence ID" value="GJN35795.1"/>
    <property type="molecule type" value="Genomic_DNA"/>
</dbReference>
<evidence type="ECO:0000256" key="2">
    <source>
        <dbReference type="ARBA" id="ARBA00022614"/>
    </source>
</evidence>
<dbReference type="InterPro" id="IPR027417">
    <property type="entry name" value="P-loop_NTPase"/>
</dbReference>
<dbReference type="CDD" id="cd14798">
    <property type="entry name" value="RX-CC_like"/>
    <property type="match status" value="1"/>
</dbReference>
<dbReference type="InterPro" id="IPR038005">
    <property type="entry name" value="RX-like_CC"/>
</dbReference>
<comment type="caution">
    <text evidence="10">The sequence shown here is derived from an EMBL/GenBank/DDBJ whole genome shotgun (WGS) entry which is preliminary data.</text>
</comment>
<dbReference type="GO" id="GO:0051707">
    <property type="term" value="P:response to other organism"/>
    <property type="evidence" value="ECO:0007669"/>
    <property type="project" value="UniProtKB-ARBA"/>
</dbReference>
<evidence type="ECO:0000313" key="11">
    <source>
        <dbReference type="Proteomes" id="UP001054889"/>
    </source>
</evidence>
<accession>A0AAV5FLV6</accession>
<feature type="domain" description="NB-ARC" evidence="7">
    <location>
        <begin position="71"/>
        <end position="119"/>
    </location>
</feature>
<evidence type="ECO:0000256" key="6">
    <source>
        <dbReference type="ARBA" id="ARBA00023054"/>
    </source>
</evidence>
<reference evidence="10" key="2">
    <citation type="submission" date="2021-12" db="EMBL/GenBank/DDBJ databases">
        <title>Resequencing data analysis of finger millet.</title>
        <authorList>
            <person name="Hatakeyama M."/>
            <person name="Aluri S."/>
            <person name="Balachadran M.T."/>
            <person name="Sivarajan S.R."/>
            <person name="Poveda L."/>
            <person name="Shimizu-Inatsugi R."/>
            <person name="Schlapbach R."/>
            <person name="Sreeman S.M."/>
            <person name="Shimizu K.K."/>
        </authorList>
    </citation>
    <scope>NUCLEOTIDE SEQUENCE</scope>
</reference>
<sequence>MEIRSLQVELENMQAFLKDLSGTKSLTEQEKCWMNEVCELSYDIDDNIDEFMLHVEQQSSSKPRGIRGFIERYFIVVDDIWDATAWTIIRCALPDNKNGSRIIATTRIETVARTCSSNQYEYVYKIKALGGIRGRIAIVLTGICCLFQLRKFVTYWGWHLRIPMWIGKLHSLYHLQLFVKELLKDDIRILAQLSFLTSLNMIIQATPKENIVISNAGLSALKHLEIRCSRMSYMIFEAGAMPSLRMLEIRVNASRCERTE</sequence>
<comment type="similarity">
    <text evidence="1">Belongs to the disease resistance NB-LRR family.</text>
</comment>
<dbReference type="Pfam" id="PF18052">
    <property type="entry name" value="Rx_N"/>
    <property type="match status" value="1"/>
</dbReference>
<dbReference type="PANTHER" id="PTHR19338:SF42">
    <property type="entry name" value="RX N-TERMINAL DOMAIN-CONTAINING PROTEIN"/>
    <property type="match status" value="1"/>
</dbReference>
<feature type="domain" description="Disease resistance R13L4/SHOC-2-like LRR" evidence="9">
    <location>
        <begin position="146"/>
        <end position="257"/>
    </location>
</feature>
<reference evidence="10" key="1">
    <citation type="journal article" date="2018" name="DNA Res.">
        <title>Multiple hybrid de novo genome assembly of finger millet, an orphan allotetraploid crop.</title>
        <authorList>
            <person name="Hatakeyama M."/>
            <person name="Aluri S."/>
            <person name="Balachadran M.T."/>
            <person name="Sivarajan S.R."/>
            <person name="Patrignani A."/>
            <person name="Gruter S."/>
            <person name="Poveda L."/>
            <person name="Shimizu-Inatsugi R."/>
            <person name="Baeten J."/>
            <person name="Francoijs K.J."/>
            <person name="Nataraja K.N."/>
            <person name="Reddy Y.A.N."/>
            <person name="Phadnis S."/>
            <person name="Ravikumar R.L."/>
            <person name="Schlapbach R."/>
            <person name="Sreeman S.M."/>
            <person name="Shimizu K.K."/>
        </authorList>
    </citation>
    <scope>NUCLEOTIDE SEQUENCE</scope>
</reference>
<keyword evidence="6" id="KW-0175">Coiled coil</keyword>
<dbReference type="InterPro" id="IPR055414">
    <property type="entry name" value="LRR_R13L4/SHOC2-like"/>
</dbReference>
<evidence type="ECO:0008006" key="12">
    <source>
        <dbReference type="Google" id="ProtNLM"/>
    </source>
</evidence>
<dbReference type="InterPro" id="IPR032675">
    <property type="entry name" value="LRR_dom_sf"/>
</dbReference>
<evidence type="ECO:0000259" key="7">
    <source>
        <dbReference type="Pfam" id="PF00931"/>
    </source>
</evidence>
<dbReference type="InterPro" id="IPR002182">
    <property type="entry name" value="NB-ARC"/>
</dbReference>
<evidence type="ECO:0000259" key="8">
    <source>
        <dbReference type="Pfam" id="PF18052"/>
    </source>
</evidence>
<dbReference type="Proteomes" id="UP001054889">
    <property type="component" value="Unassembled WGS sequence"/>
</dbReference>
<evidence type="ECO:0000313" key="10">
    <source>
        <dbReference type="EMBL" id="GJN35795.1"/>
    </source>
</evidence>
<dbReference type="GO" id="GO:0043531">
    <property type="term" value="F:ADP binding"/>
    <property type="evidence" value="ECO:0007669"/>
    <property type="project" value="InterPro"/>
</dbReference>
<evidence type="ECO:0000256" key="4">
    <source>
        <dbReference type="ARBA" id="ARBA00022741"/>
    </source>
</evidence>
<evidence type="ECO:0000256" key="5">
    <source>
        <dbReference type="ARBA" id="ARBA00022821"/>
    </source>
</evidence>
<dbReference type="GO" id="GO:0006952">
    <property type="term" value="P:defense response"/>
    <property type="evidence" value="ECO:0007669"/>
    <property type="project" value="UniProtKB-KW"/>
</dbReference>
<dbReference type="Pfam" id="PF00931">
    <property type="entry name" value="NB-ARC"/>
    <property type="match status" value="1"/>
</dbReference>
<dbReference type="PANTHER" id="PTHR19338">
    <property type="entry name" value="TRANSLOCASE OF INNER MITOCHONDRIAL MEMBRANE 13 HOMOLOG"/>
    <property type="match status" value="1"/>
</dbReference>
<dbReference type="AlphaFoldDB" id="A0AAV5FLV6"/>
<gene>
    <name evidence="10" type="primary">gb24602</name>
    <name evidence="10" type="ORF">PR202_gb24602</name>
</gene>
<keyword evidence="4" id="KW-0547">Nucleotide-binding</keyword>
<dbReference type="Gene3D" id="3.80.10.10">
    <property type="entry name" value="Ribonuclease Inhibitor"/>
    <property type="match status" value="1"/>
</dbReference>
<organism evidence="10 11">
    <name type="scientific">Eleusine coracana subsp. coracana</name>
    <dbReference type="NCBI Taxonomy" id="191504"/>
    <lineage>
        <taxon>Eukaryota</taxon>
        <taxon>Viridiplantae</taxon>
        <taxon>Streptophyta</taxon>
        <taxon>Embryophyta</taxon>
        <taxon>Tracheophyta</taxon>
        <taxon>Spermatophyta</taxon>
        <taxon>Magnoliopsida</taxon>
        <taxon>Liliopsida</taxon>
        <taxon>Poales</taxon>
        <taxon>Poaceae</taxon>
        <taxon>PACMAD clade</taxon>
        <taxon>Chloridoideae</taxon>
        <taxon>Cynodonteae</taxon>
        <taxon>Eleusininae</taxon>
        <taxon>Eleusine</taxon>
    </lineage>
</organism>
<name>A0AAV5FLV6_ELECO</name>
<dbReference type="Gene3D" id="1.20.5.4130">
    <property type="match status" value="1"/>
</dbReference>
<evidence type="ECO:0000256" key="3">
    <source>
        <dbReference type="ARBA" id="ARBA00022737"/>
    </source>
</evidence>
<keyword evidence="5" id="KW-0611">Plant defense</keyword>
<evidence type="ECO:0000259" key="9">
    <source>
        <dbReference type="Pfam" id="PF23598"/>
    </source>
</evidence>